<dbReference type="Pfam" id="PF12680">
    <property type="entry name" value="SnoaL_2"/>
    <property type="match status" value="1"/>
</dbReference>
<feature type="domain" description="SnoaL-like" evidence="1">
    <location>
        <begin position="17"/>
        <end position="112"/>
    </location>
</feature>
<name>A0A2N8PC54_STRNR</name>
<keyword evidence="2" id="KW-0413">Isomerase</keyword>
<dbReference type="InterPro" id="IPR032710">
    <property type="entry name" value="NTF2-like_dom_sf"/>
</dbReference>
<reference evidence="3" key="1">
    <citation type="submission" date="2015-09" db="EMBL/GenBank/DDBJ databases">
        <authorList>
            <person name="Graham D.E."/>
            <person name="Mahan K.M."/>
            <person name="Klingeman D.M."/>
            <person name="Fida T."/>
            <person name="Giannone R.J."/>
            <person name="Hettich R.L."/>
            <person name="Parry R.J."/>
            <person name="Spain J.C."/>
        </authorList>
    </citation>
    <scope>NUCLEOTIDE SEQUENCE [LARGE SCALE GENOMIC DNA]</scope>
    <source>
        <strain evidence="3">JCM 4701</strain>
    </source>
</reference>
<comment type="caution">
    <text evidence="2">The sequence shown here is derived from an EMBL/GenBank/DDBJ whole genome shotgun (WGS) entry which is preliminary data.</text>
</comment>
<evidence type="ECO:0000259" key="1">
    <source>
        <dbReference type="Pfam" id="PF12680"/>
    </source>
</evidence>
<dbReference type="Gene3D" id="3.10.450.50">
    <property type="match status" value="1"/>
</dbReference>
<evidence type="ECO:0000313" key="2">
    <source>
        <dbReference type="EMBL" id="PNE38571.1"/>
    </source>
</evidence>
<proteinExistence type="predicted"/>
<protein>
    <submittedName>
        <fullName evidence="2">Ketosteroid isomerase</fullName>
    </submittedName>
</protein>
<sequence>MRTDPTEPAHEARAAKVREYYRLVDAADVPGLIALFTEDAVYRRPGYPPMRGHQGLHAFYTGERVIARGRHTVTSLLVEGERSAVTGVFEGVLKDGSEVSLEFADFFVHRDDDQCFRQRDTYFFAPLV</sequence>
<dbReference type="EMBL" id="LJSN01000003">
    <property type="protein sequence ID" value="PNE38571.1"/>
    <property type="molecule type" value="Genomic_DNA"/>
</dbReference>
<dbReference type="CDD" id="cd00531">
    <property type="entry name" value="NTF2_like"/>
    <property type="match status" value="1"/>
</dbReference>
<accession>A0A2N8PC54</accession>
<dbReference type="AlphaFoldDB" id="A0A2N8PC54"/>
<dbReference type="SUPFAM" id="SSF54427">
    <property type="entry name" value="NTF2-like"/>
    <property type="match status" value="1"/>
</dbReference>
<gene>
    <name evidence="2" type="ORF">AOB60_31770</name>
</gene>
<dbReference type="GO" id="GO:0016853">
    <property type="term" value="F:isomerase activity"/>
    <property type="evidence" value="ECO:0007669"/>
    <property type="project" value="UniProtKB-KW"/>
</dbReference>
<keyword evidence="3" id="KW-1185">Reference proteome</keyword>
<dbReference type="InterPro" id="IPR037401">
    <property type="entry name" value="SnoaL-like"/>
</dbReference>
<evidence type="ECO:0000313" key="3">
    <source>
        <dbReference type="Proteomes" id="UP000236047"/>
    </source>
</evidence>
<dbReference type="RefSeq" id="WP_073450052.1">
    <property type="nucleotide sequence ID" value="NZ_LJSN01000003.1"/>
</dbReference>
<organism evidence="2 3">
    <name type="scientific">Streptomyces noursei</name>
    <name type="common">Streptomyces albulus</name>
    <dbReference type="NCBI Taxonomy" id="1971"/>
    <lineage>
        <taxon>Bacteria</taxon>
        <taxon>Bacillati</taxon>
        <taxon>Actinomycetota</taxon>
        <taxon>Actinomycetes</taxon>
        <taxon>Kitasatosporales</taxon>
        <taxon>Streptomycetaceae</taxon>
        <taxon>Streptomyces</taxon>
    </lineage>
</organism>
<dbReference type="Proteomes" id="UP000236047">
    <property type="component" value="Unassembled WGS sequence"/>
</dbReference>